<evidence type="ECO:0000256" key="1">
    <source>
        <dbReference type="SAM" id="SignalP"/>
    </source>
</evidence>
<dbReference type="Proteomes" id="UP000494106">
    <property type="component" value="Unassembled WGS sequence"/>
</dbReference>
<dbReference type="Gene3D" id="2.10.90.10">
    <property type="entry name" value="Cystine-knot cytokines"/>
    <property type="match status" value="1"/>
</dbReference>
<comment type="caution">
    <text evidence="2">The sequence shown here is derived from an EMBL/GenBank/DDBJ whole genome shotgun (WGS) entry which is preliminary data.</text>
</comment>
<keyword evidence="1" id="KW-0732">Signal</keyword>
<evidence type="ECO:0000313" key="3">
    <source>
        <dbReference type="Proteomes" id="UP000494106"/>
    </source>
</evidence>
<sequence length="201" mass="23554">MNKFFLSMLLAVICEVVTARRVRTLFDPSKMRTFEMPKSCSGMEFCFDNDNYPIDIVEELLKDATSLVVGAEDDVGMIGTYSDRQGDSSDEYDCQSLSRNDPIYYIVDEDGRDRVVVQMESRFQQRFSVMWCEQEGSMKTRTEHFLESMVLKYKMYCQNRYVNYDFLVLSMEPGYDGKWTMERARTKSGIPVCCTCRYDKY</sequence>
<dbReference type="EMBL" id="CADEBC010000220">
    <property type="protein sequence ID" value="CAB3226565.1"/>
    <property type="molecule type" value="Genomic_DNA"/>
</dbReference>
<feature type="signal peptide" evidence="1">
    <location>
        <begin position="1"/>
        <end position="19"/>
    </location>
</feature>
<dbReference type="OrthoDB" id="7422779at2759"/>
<organism evidence="2 3">
    <name type="scientific">Arctia plantaginis</name>
    <name type="common">Wood tiger moth</name>
    <name type="synonym">Phalaena plantaginis</name>
    <dbReference type="NCBI Taxonomy" id="874455"/>
    <lineage>
        <taxon>Eukaryota</taxon>
        <taxon>Metazoa</taxon>
        <taxon>Ecdysozoa</taxon>
        <taxon>Arthropoda</taxon>
        <taxon>Hexapoda</taxon>
        <taxon>Insecta</taxon>
        <taxon>Pterygota</taxon>
        <taxon>Neoptera</taxon>
        <taxon>Endopterygota</taxon>
        <taxon>Lepidoptera</taxon>
        <taxon>Glossata</taxon>
        <taxon>Ditrysia</taxon>
        <taxon>Noctuoidea</taxon>
        <taxon>Erebidae</taxon>
        <taxon>Arctiinae</taxon>
        <taxon>Arctia</taxon>
    </lineage>
</organism>
<evidence type="ECO:0000313" key="2">
    <source>
        <dbReference type="EMBL" id="CAB3226565.1"/>
    </source>
</evidence>
<name>A0A8S0Z2R9_ARCPL</name>
<keyword evidence="3" id="KW-1185">Reference proteome</keyword>
<dbReference type="AlphaFoldDB" id="A0A8S0Z2R9"/>
<dbReference type="InterPro" id="IPR029034">
    <property type="entry name" value="Cystine-knot_cytokine"/>
</dbReference>
<feature type="chain" id="PRO_5035818900" evidence="1">
    <location>
        <begin position="20"/>
        <end position="201"/>
    </location>
</feature>
<proteinExistence type="predicted"/>
<protein>
    <submittedName>
        <fullName evidence="2">Uncharacterized protein</fullName>
    </submittedName>
</protein>
<gene>
    <name evidence="2" type="ORF">APLA_LOCUS2948</name>
</gene>
<reference evidence="2 3" key="1">
    <citation type="submission" date="2020-04" db="EMBL/GenBank/DDBJ databases">
        <authorList>
            <person name="Wallbank WR R."/>
            <person name="Pardo Diaz C."/>
            <person name="Kozak K."/>
            <person name="Martin S."/>
            <person name="Jiggins C."/>
            <person name="Moest M."/>
            <person name="Warren A I."/>
            <person name="Byers J.R.P. K."/>
            <person name="Montejo-Kovacevich G."/>
            <person name="Yen C E."/>
        </authorList>
    </citation>
    <scope>NUCLEOTIDE SEQUENCE [LARGE SCALE GENOMIC DNA]</scope>
</reference>
<accession>A0A8S0Z2R9</accession>